<dbReference type="Proteomes" id="UP000319148">
    <property type="component" value="Unassembled WGS sequence"/>
</dbReference>
<comment type="caution">
    <text evidence="2">The sequence shown here is derived from an EMBL/GenBank/DDBJ whole genome shotgun (WGS) entry which is preliminary data.</text>
</comment>
<dbReference type="GO" id="GO:0003700">
    <property type="term" value="F:DNA-binding transcription factor activity"/>
    <property type="evidence" value="ECO:0007669"/>
    <property type="project" value="InterPro"/>
</dbReference>
<proteinExistence type="predicted"/>
<keyword evidence="3" id="KW-1185">Reference proteome</keyword>
<dbReference type="InterPro" id="IPR036390">
    <property type="entry name" value="WH_DNA-bd_sf"/>
</dbReference>
<evidence type="ECO:0000313" key="2">
    <source>
        <dbReference type="EMBL" id="TPD57269.1"/>
    </source>
</evidence>
<evidence type="ECO:0000259" key="1">
    <source>
        <dbReference type="PROSITE" id="PS50995"/>
    </source>
</evidence>
<dbReference type="Gene3D" id="1.10.10.10">
    <property type="entry name" value="Winged helix-like DNA-binding domain superfamily/Winged helix DNA-binding domain"/>
    <property type="match status" value="1"/>
</dbReference>
<dbReference type="OrthoDB" id="511972at2"/>
<organism evidence="2 3">
    <name type="scientific">Emcibacter nanhaiensis</name>
    <dbReference type="NCBI Taxonomy" id="1505037"/>
    <lineage>
        <taxon>Bacteria</taxon>
        <taxon>Pseudomonadati</taxon>
        <taxon>Pseudomonadota</taxon>
        <taxon>Alphaproteobacteria</taxon>
        <taxon>Emcibacterales</taxon>
        <taxon>Emcibacteraceae</taxon>
        <taxon>Emcibacter</taxon>
    </lineage>
</organism>
<dbReference type="AlphaFoldDB" id="A0A501PA71"/>
<protein>
    <submittedName>
        <fullName evidence="2">Winged helix-turn-helix transcriptional regulator</fullName>
    </submittedName>
</protein>
<reference evidence="3" key="1">
    <citation type="submission" date="2019-06" db="EMBL/GenBank/DDBJ databases">
        <title>The complete genome of Emcibacter congregatus ZYLT.</title>
        <authorList>
            <person name="Zhao Z."/>
        </authorList>
    </citation>
    <scope>NUCLEOTIDE SEQUENCE [LARGE SCALE GENOMIC DNA]</scope>
    <source>
        <strain evidence="3">MCCC 1A06723</strain>
    </source>
</reference>
<dbReference type="PANTHER" id="PTHR33164">
    <property type="entry name" value="TRANSCRIPTIONAL REGULATOR, MARR FAMILY"/>
    <property type="match status" value="1"/>
</dbReference>
<dbReference type="SUPFAM" id="SSF46785">
    <property type="entry name" value="Winged helix' DNA-binding domain"/>
    <property type="match status" value="1"/>
</dbReference>
<dbReference type="PROSITE" id="PS50995">
    <property type="entry name" value="HTH_MARR_2"/>
    <property type="match status" value="1"/>
</dbReference>
<dbReference type="InterPro" id="IPR036388">
    <property type="entry name" value="WH-like_DNA-bd_sf"/>
</dbReference>
<accession>A0A501PA71</accession>
<gene>
    <name evidence="2" type="ORF">FIV46_14160</name>
</gene>
<dbReference type="SMART" id="SM00347">
    <property type="entry name" value="HTH_MARR"/>
    <property type="match status" value="1"/>
</dbReference>
<dbReference type="Pfam" id="PF12802">
    <property type="entry name" value="MarR_2"/>
    <property type="match status" value="1"/>
</dbReference>
<dbReference type="RefSeq" id="WP_139941584.1">
    <property type="nucleotide sequence ID" value="NZ_JBHSYP010000005.1"/>
</dbReference>
<dbReference type="GO" id="GO:0006950">
    <property type="term" value="P:response to stress"/>
    <property type="evidence" value="ECO:0007669"/>
    <property type="project" value="TreeGrafter"/>
</dbReference>
<evidence type="ECO:0000313" key="3">
    <source>
        <dbReference type="Proteomes" id="UP000319148"/>
    </source>
</evidence>
<dbReference type="InterPro" id="IPR039422">
    <property type="entry name" value="MarR/SlyA-like"/>
</dbReference>
<feature type="domain" description="HTH marR-type" evidence="1">
    <location>
        <begin position="3"/>
        <end position="137"/>
    </location>
</feature>
<name>A0A501PA71_9PROT</name>
<dbReference type="EMBL" id="VFIY01000018">
    <property type="protein sequence ID" value="TPD57269.1"/>
    <property type="molecule type" value="Genomic_DNA"/>
</dbReference>
<dbReference type="InterPro" id="IPR000835">
    <property type="entry name" value="HTH_MarR-typ"/>
</dbReference>
<sequence length="149" mass="17218">MTREQIGESLHTLMHTYRRAMRTAYRRRHLPLSIPYIRALKMIRSMPDCTARDVGKRLRRDKGQITRVIKELLAERLIERHPHPEDKRSQILMLTDKGRETLTTVTAAENEAAADMVQGLTAGEIEEFTRLSQVMVANLDKQKPARGKE</sequence>
<dbReference type="PANTHER" id="PTHR33164:SF99">
    <property type="entry name" value="MARR FAMILY REGULATORY PROTEIN"/>
    <property type="match status" value="1"/>
</dbReference>